<keyword evidence="5" id="KW-1185">Reference proteome</keyword>
<dbReference type="Pfam" id="PF17109">
    <property type="entry name" value="Goodbye"/>
    <property type="match status" value="1"/>
</dbReference>
<dbReference type="EMBL" id="JAAOZQ010000037">
    <property type="protein sequence ID" value="KAF7524352.1"/>
    <property type="molecule type" value="Genomic_DNA"/>
</dbReference>
<evidence type="ECO:0000313" key="4">
    <source>
        <dbReference type="EMBL" id="KAF7524352.1"/>
    </source>
</evidence>
<evidence type="ECO:0000256" key="1">
    <source>
        <dbReference type="ARBA" id="ARBA00022737"/>
    </source>
</evidence>
<dbReference type="Gene3D" id="3.40.50.300">
    <property type="entry name" value="P-loop containing nucleotide triphosphate hydrolases"/>
    <property type="match status" value="1"/>
</dbReference>
<dbReference type="Pfam" id="PF24883">
    <property type="entry name" value="NPHP3_N"/>
    <property type="match status" value="1"/>
</dbReference>
<evidence type="ECO:0000313" key="5">
    <source>
        <dbReference type="Proteomes" id="UP000701341"/>
    </source>
</evidence>
<evidence type="ECO:0000259" key="2">
    <source>
        <dbReference type="Pfam" id="PF17109"/>
    </source>
</evidence>
<proteinExistence type="predicted"/>
<dbReference type="SUPFAM" id="SSF52540">
    <property type="entry name" value="P-loop containing nucleoside triphosphate hydrolases"/>
    <property type="match status" value="1"/>
</dbReference>
<dbReference type="InterPro" id="IPR056884">
    <property type="entry name" value="NPHP3-like_N"/>
</dbReference>
<feature type="domain" description="Nephrocystin 3-like N-terminal" evidence="3">
    <location>
        <begin position="252"/>
        <end position="413"/>
    </location>
</feature>
<dbReference type="Proteomes" id="UP000701341">
    <property type="component" value="Unassembled WGS sequence"/>
</dbReference>
<reference evidence="4" key="1">
    <citation type="submission" date="2020-02" db="EMBL/GenBank/DDBJ databases">
        <authorList>
            <person name="Lichtner F.J."/>
        </authorList>
    </citation>
    <scope>NUCLEOTIDE SEQUENCE</scope>
    <source>
        <strain evidence="4">G10</strain>
    </source>
</reference>
<protein>
    <recommendedName>
        <fullName evidence="6">NACHT domain-containing protein</fullName>
    </recommendedName>
</protein>
<organism evidence="4 5">
    <name type="scientific">Penicillium crustosum</name>
    <name type="common">Blue mold fungus</name>
    <dbReference type="NCBI Taxonomy" id="36656"/>
    <lineage>
        <taxon>Eukaryota</taxon>
        <taxon>Fungi</taxon>
        <taxon>Dikarya</taxon>
        <taxon>Ascomycota</taxon>
        <taxon>Pezizomycotina</taxon>
        <taxon>Eurotiomycetes</taxon>
        <taxon>Eurotiomycetidae</taxon>
        <taxon>Eurotiales</taxon>
        <taxon>Aspergillaceae</taxon>
        <taxon>Penicillium</taxon>
    </lineage>
</organism>
<gene>
    <name evidence="4" type="ORF">PCG10_005836</name>
</gene>
<dbReference type="InterPro" id="IPR031350">
    <property type="entry name" value="Goodbye_dom"/>
</dbReference>
<comment type="caution">
    <text evidence="4">The sequence shown here is derived from an EMBL/GenBank/DDBJ whole genome shotgun (WGS) entry which is preliminary data.</text>
</comment>
<feature type="domain" description="Fungal STAND N-terminal Goodbye" evidence="2">
    <location>
        <begin position="20"/>
        <end position="98"/>
    </location>
</feature>
<keyword evidence="1" id="KW-0677">Repeat</keyword>
<sequence>MGHNIANRVAVVLGKATGANLTKEIDEKIITFREFREKRSAIFDALEAALIPVQLFSNLAAGEAASMVFPPSSVVFGAVMYLVGAAKGISASDKLSDIIVTLIENFALSSKTIRRGRLLKYARNILLGNDDAIQAAMVRLDKLTQVEAKLVGADTLTKLKRAGRVVDGISVTVNATNMNFLETGKTVNQMSAQVLEVEGMVEKLITSSTEERQDTGEDKEVLQTLIKHVLRPSKVDPAQEWFNKVQKARVYGTGDWVHTDDVFQSWINKETPVIFVSGNPGLGKSFLAANMVNFLLEQFPPGLQRSPLVSIGYFFFKDDKPQTRSCHQALRDLAFQISKNEPGYRDYLRSIEEYEKISTLESAWRLSFENFLKKPNTESTVYLLLDAVDETLDEDRGIFINLAKQLYGNQSCLQLAIVDRPYISDQLLEGLEAKAPTLHVTKQKNSADITQYIHASIRKTLVLRRVSTKLRKEIINNLSAGAEGMFLWVNPMLQELTKKRNESSMRKALEQAPRGVKEML</sequence>
<dbReference type="InterPro" id="IPR027417">
    <property type="entry name" value="P-loop_NTPase"/>
</dbReference>
<evidence type="ECO:0000259" key="3">
    <source>
        <dbReference type="Pfam" id="PF24883"/>
    </source>
</evidence>
<dbReference type="PANTHER" id="PTHR10039">
    <property type="entry name" value="AMELOGENIN"/>
    <property type="match status" value="1"/>
</dbReference>
<accession>A0A9P5L4E9</accession>
<evidence type="ECO:0008006" key="6">
    <source>
        <dbReference type="Google" id="ProtNLM"/>
    </source>
</evidence>
<name>A0A9P5L4E9_PENCR</name>
<dbReference type="AlphaFoldDB" id="A0A9P5L4E9"/>
<dbReference type="PANTHER" id="PTHR10039:SF17">
    <property type="entry name" value="FUNGAL STAND N-TERMINAL GOODBYE DOMAIN-CONTAINING PROTEIN-RELATED"/>
    <property type="match status" value="1"/>
</dbReference>